<dbReference type="AlphaFoldDB" id="A0A146KGM2"/>
<accession>A0A146KGM2</accession>
<dbReference type="EMBL" id="GDID01000686">
    <property type="protein sequence ID" value="JAP95920.1"/>
    <property type="molecule type" value="Transcribed_RNA"/>
</dbReference>
<gene>
    <name evidence="1" type="ORF">TPC1_10922</name>
</gene>
<name>A0A146KGM2_9EUKA</name>
<organism evidence="1">
    <name type="scientific">Trepomonas sp. PC1</name>
    <dbReference type="NCBI Taxonomy" id="1076344"/>
    <lineage>
        <taxon>Eukaryota</taxon>
        <taxon>Metamonada</taxon>
        <taxon>Diplomonadida</taxon>
        <taxon>Hexamitidae</taxon>
        <taxon>Hexamitinae</taxon>
        <taxon>Trepomonas</taxon>
    </lineage>
</organism>
<evidence type="ECO:0000313" key="1">
    <source>
        <dbReference type="EMBL" id="JAP95920.1"/>
    </source>
</evidence>
<feature type="non-terminal residue" evidence="1">
    <location>
        <position position="1"/>
    </location>
</feature>
<reference evidence="1" key="1">
    <citation type="submission" date="2015-07" db="EMBL/GenBank/DDBJ databases">
        <title>Adaptation to a free-living lifestyle via gene acquisitions in the diplomonad Trepomonas sp. PC1.</title>
        <authorList>
            <person name="Xu F."/>
            <person name="Jerlstrom-Hultqvist J."/>
            <person name="Kolisko M."/>
            <person name="Simpson A.G.B."/>
            <person name="Roger A.J."/>
            <person name="Svard S.G."/>
            <person name="Andersson J.O."/>
        </authorList>
    </citation>
    <scope>NUCLEOTIDE SEQUENCE</scope>
    <source>
        <strain evidence="1">PC1</strain>
    </source>
</reference>
<sequence length="142" mass="16351">INNILETFMYYWYENAFLDISKLGAILGQPFKLTCQTTQQNNCGQTQQYSNINDINQLIKLAIIQGVQNVEILMWTPQQLTDGYTMSVMVNWKDSNGNILVTGNDIFYLQRVLGSPQQRGLCVKSLTSHLIYHQQVNQEQKE</sequence>
<proteinExistence type="predicted"/>
<protein>
    <submittedName>
        <fullName evidence="1">Uncharacterized protein</fullName>
    </submittedName>
</protein>